<evidence type="ECO:0000313" key="3">
    <source>
        <dbReference type="Proteomes" id="UP000237481"/>
    </source>
</evidence>
<dbReference type="EMBL" id="PKSG01001032">
    <property type="protein sequence ID" value="POR31507.1"/>
    <property type="molecule type" value="Genomic_DNA"/>
</dbReference>
<dbReference type="OrthoDB" id="10583962at2759"/>
<dbReference type="AlphaFoldDB" id="A0A2S4KMU0"/>
<evidence type="ECO:0000313" key="2">
    <source>
        <dbReference type="EMBL" id="POR31507.1"/>
    </source>
</evidence>
<proteinExistence type="predicted"/>
<sequence>MAAAQPHNLEDLVRAVESHHEQYIRSLRGLHDGLAIRRRERADSRSTLPPAMTPPLRALTNPTFVGAESGSNTNYYSYVTTSPSLPHPGHLASRPRRPTLETTAERPPSSLFPSSPRPLHDHQHDLAIPPDEELSFIPLLDA</sequence>
<feature type="region of interest" description="Disordered" evidence="1">
    <location>
        <begin position="40"/>
        <end position="65"/>
    </location>
</feature>
<organism evidence="2 3">
    <name type="scientific">Tolypocladium paradoxum</name>
    <dbReference type="NCBI Taxonomy" id="94208"/>
    <lineage>
        <taxon>Eukaryota</taxon>
        <taxon>Fungi</taxon>
        <taxon>Dikarya</taxon>
        <taxon>Ascomycota</taxon>
        <taxon>Pezizomycotina</taxon>
        <taxon>Sordariomycetes</taxon>
        <taxon>Hypocreomycetidae</taxon>
        <taxon>Hypocreales</taxon>
        <taxon>Ophiocordycipitaceae</taxon>
        <taxon>Tolypocladium</taxon>
    </lineage>
</organism>
<protein>
    <submittedName>
        <fullName evidence="2">Uncharacterized protein</fullName>
    </submittedName>
</protein>
<dbReference type="Proteomes" id="UP000237481">
    <property type="component" value="Unassembled WGS sequence"/>
</dbReference>
<comment type="caution">
    <text evidence="2">The sequence shown here is derived from an EMBL/GenBank/DDBJ whole genome shotgun (WGS) entry which is preliminary data.</text>
</comment>
<gene>
    <name evidence="2" type="ORF">TPAR_08285</name>
</gene>
<name>A0A2S4KMU0_9HYPO</name>
<keyword evidence="3" id="KW-1185">Reference proteome</keyword>
<evidence type="ECO:0000256" key="1">
    <source>
        <dbReference type="SAM" id="MobiDB-lite"/>
    </source>
</evidence>
<feature type="non-terminal residue" evidence="2">
    <location>
        <position position="142"/>
    </location>
</feature>
<accession>A0A2S4KMU0</accession>
<reference evidence="2 3" key="1">
    <citation type="submission" date="2018-01" db="EMBL/GenBank/DDBJ databases">
        <title>Harnessing the power of phylogenomics to disentangle the directionality and signatures of interkingdom host jumping in the parasitic fungal genus Tolypocladium.</title>
        <authorList>
            <person name="Quandt C.A."/>
            <person name="Patterson W."/>
            <person name="Spatafora J.W."/>
        </authorList>
    </citation>
    <scope>NUCLEOTIDE SEQUENCE [LARGE SCALE GENOMIC DNA]</scope>
    <source>
        <strain evidence="2 3">NRBC 100945</strain>
    </source>
</reference>
<feature type="region of interest" description="Disordered" evidence="1">
    <location>
        <begin position="80"/>
        <end position="132"/>
    </location>
</feature>